<name>X1FZS1_9ZZZZ</name>
<evidence type="ECO:0000256" key="2">
    <source>
        <dbReference type="ARBA" id="ARBA00004651"/>
    </source>
</evidence>
<evidence type="ECO:0000256" key="12">
    <source>
        <dbReference type="ARBA" id="ARBA00023285"/>
    </source>
</evidence>
<dbReference type="GO" id="GO:0010045">
    <property type="term" value="P:response to nickel cation"/>
    <property type="evidence" value="ECO:0007669"/>
    <property type="project" value="TreeGrafter"/>
</dbReference>
<keyword evidence="9" id="KW-0406">Ion transport</keyword>
<organism evidence="14">
    <name type="scientific">marine sediment metagenome</name>
    <dbReference type="NCBI Taxonomy" id="412755"/>
    <lineage>
        <taxon>unclassified sequences</taxon>
        <taxon>metagenomes</taxon>
        <taxon>ecological metagenomes</taxon>
    </lineage>
</organism>
<comment type="subcellular location">
    <subcellularLocation>
        <location evidence="2">Cell membrane</location>
        <topology evidence="2">Multi-pass membrane protein</topology>
    </subcellularLocation>
</comment>
<proteinExistence type="predicted"/>
<keyword evidence="6" id="KW-0533">Nickel</keyword>
<feature type="transmembrane region" description="Helical" evidence="13">
    <location>
        <begin position="85"/>
        <end position="110"/>
    </location>
</feature>
<keyword evidence="3" id="KW-0171">Cobalt transport</keyword>
<gene>
    <name evidence="14" type="ORF">S03H2_37696</name>
</gene>
<evidence type="ECO:0000256" key="6">
    <source>
        <dbReference type="ARBA" id="ARBA00022596"/>
    </source>
</evidence>
<dbReference type="GO" id="GO:0006824">
    <property type="term" value="P:cobalt ion transport"/>
    <property type="evidence" value="ECO:0007669"/>
    <property type="project" value="UniProtKB-KW"/>
</dbReference>
<keyword evidence="11 13" id="KW-0472">Membrane</keyword>
<evidence type="ECO:0008006" key="15">
    <source>
        <dbReference type="Google" id="ProtNLM"/>
    </source>
</evidence>
<feature type="transmembrane region" description="Helical" evidence="13">
    <location>
        <begin position="45"/>
        <end position="65"/>
    </location>
</feature>
<dbReference type="GO" id="GO:0005886">
    <property type="term" value="C:plasma membrane"/>
    <property type="evidence" value="ECO:0007669"/>
    <property type="project" value="UniProtKB-SubCell"/>
</dbReference>
<keyword evidence="10" id="KW-0921">Nickel transport</keyword>
<accession>X1FZS1</accession>
<evidence type="ECO:0000256" key="4">
    <source>
        <dbReference type="ARBA" id="ARBA00022448"/>
    </source>
</evidence>
<keyword evidence="8 13" id="KW-1133">Transmembrane helix</keyword>
<evidence type="ECO:0000256" key="10">
    <source>
        <dbReference type="ARBA" id="ARBA00023112"/>
    </source>
</evidence>
<reference evidence="14" key="1">
    <citation type="journal article" date="2014" name="Front. Microbiol.">
        <title>High frequency of phylogenetically diverse reductive dehalogenase-homologous genes in deep subseafloor sedimentary metagenomes.</title>
        <authorList>
            <person name="Kawai M."/>
            <person name="Futagami T."/>
            <person name="Toyoda A."/>
            <person name="Takaki Y."/>
            <person name="Nishi S."/>
            <person name="Hori S."/>
            <person name="Arai W."/>
            <person name="Tsubouchi T."/>
            <person name="Morono Y."/>
            <person name="Uchiyama I."/>
            <person name="Ito T."/>
            <person name="Fujiyama A."/>
            <person name="Inagaki F."/>
            <person name="Takami H."/>
        </authorList>
    </citation>
    <scope>NUCLEOTIDE SEQUENCE</scope>
    <source>
        <strain evidence="14">Expedition CK06-06</strain>
    </source>
</reference>
<evidence type="ECO:0000256" key="3">
    <source>
        <dbReference type="ARBA" id="ARBA00022426"/>
    </source>
</evidence>
<dbReference type="GO" id="GO:0046583">
    <property type="term" value="F:monoatomic cation efflux transmembrane transporter activity"/>
    <property type="evidence" value="ECO:0007669"/>
    <property type="project" value="TreeGrafter"/>
</dbReference>
<keyword evidence="7 13" id="KW-0812">Transmembrane</keyword>
<keyword evidence="5" id="KW-1003">Cell membrane</keyword>
<comment type="caution">
    <text evidence="14">The sequence shown here is derived from an EMBL/GenBank/DDBJ whole genome shotgun (WGS) entry which is preliminary data.</text>
</comment>
<dbReference type="AlphaFoldDB" id="X1FZS1"/>
<evidence type="ECO:0000256" key="9">
    <source>
        <dbReference type="ARBA" id="ARBA00023065"/>
    </source>
</evidence>
<comment type="function">
    <text evidence="1">Efflux system for nickel and cobalt.</text>
</comment>
<protein>
    <recommendedName>
        <fullName evidence="15">Nickel/cobalt efflux system</fullName>
    </recommendedName>
</protein>
<evidence type="ECO:0000256" key="5">
    <source>
        <dbReference type="ARBA" id="ARBA00022475"/>
    </source>
</evidence>
<keyword evidence="12" id="KW-0170">Cobalt</keyword>
<dbReference type="PANTHER" id="PTHR40659:SF1">
    <property type="entry name" value="NICKEL_COBALT EFFLUX SYSTEM RCNA"/>
    <property type="match status" value="1"/>
</dbReference>
<dbReference type="InterPro" id="IPR011541">
    <property type="entry name" value="Ni/Co_transpt_high_affinity"/>
</dbReference>
<keyword evidence="4" id="KW-0813">Transport</keyword>
<evidence type="ECO:0000256" key="7">
    <source>
        <dbReference type="ARBA" id="ARBA00022692"/>
    </source>
</evidence>
<sequence>MEKTIQYPGFIQKFMRQISVLQHKINQKIIELSKQIKEKKSPKPILIILFVTFIYGMVHALGPGHGKTVTFSYFLSERAQVKKGIMVGTLIGFLHAGSALILVLILYLIIQQSL</sequence>
<evidence type="ECO:0000256" key="8">
    <source>
        <dbReference type="ARBA" id="ARBA00022989"/>
    </source>
</evidence>
<evidence type="ECO:0000256" key="1">
    <source>
        <dbReference type="ARBA" id="ARBA00002510"/>
    </source>
</evidence>
<dbReference type="Pfam" id="PF03824">
    <property type="entry name" value="NicO"/>
    <property type="match status" value="1"/>
</dbReference>
<dbReference type="GO" id="GO:0032025">
    <property type="term" value="P:response to cobalt ion"/>
    <property type="evidence" value="ECO:0007669"/>
    <property type="project" value="TreeGrafter"/>
</dbReference>
<evidence type="ECO:0000313" key="14">
    <source>
        <dbReference type="EMBL" id="GAH50477.1"/>
    </source>
</evidence>
<dbReference type="EMBL" id="BARU01023209">
    <property type="protein sequence ID" value="GAH50477.1"/>
    <property type="molecule type" value="Genomic_DNA"/>
</dbReference>
<evidence type="ECO:0000256" key="11">
    <source>
        <dbReference type="ARBA" id="ARBA00023136"/>
    </source>
</evidence>
<evidence type="ECO:0000256" key="13">
    <source>
        <dbReference type="SAM" id="Phobius"/>
    </source>
</evidence>
<dbReference type="PANTHER" id="PTHR40659">
    <property type="entry name" value="NICKEL/COBALT EFFLUX SYSTEM RCNA"/>
    <property type="match status" value="1"/>
</dbReference>
<dbReference type="GO" id="GO:0015099">
    <property type="term" value="F:nickel cation transmembrane transporter activity"/>
    <property type="evidence" value="ECO:0007669"/>
    <property type="project" value="InterPro"/>
</dbReference>
<dbReference type="InterPro" id="IPR051224">
    <property type="entry name" value="NiCoT_RcnA"/>
</dbReference>